<dbReference type="EMBL" id="JAFGIX010000047">
    <property type="protein sequence ID" value="MBN1573389.1"/>
    <property type="molecule type" value="Genomic_DNA"/>
</dbReference>
<sequence>MAAGSLVRTIWLKTILRGGWRQVEKKVKEVAIVSGKGGTGKTVITAALASLIDSKVICDCDVDAANLHLLLKPEVEKSTEFFGGELAKIDQDKCSRCMECVGVCRSNAIVGDPPEVVDEFCEGCAACLYVCPVDAVEMVENKSGDLFVSKTRMGPMVHAKLGIAEDNSGKLVSEVRKEALAIAEREGLDTIIIDGPPGIGCPVIASITGVDLLIVVTEPTVSGIHDLKRVLELAARFNLLSLVIVNKFDINREITRSIEDESKKLNARVAGEIPYSLEVMDSIRKAKTLMEAGPPEIKEEIVKIWETVKRELSNHG</sequence>
<evidence type="ECO:0000259" key="4">
    <source>
        <dbReference type="PROSITE" id="PS51379"/>
    </source>
</evidence>
<keyword evidence="5" id="KW-0067">ATP-binding</keyword>
<dbReference type="PROSITE" id="PS00198">
    <property type="entry name" value="4FE4S_FER_1"/>
    <property type="match status" value="1"/>
</dbReference>
<protein>
    <submittedName>
        <fullName evidence="5">ATP-binding protein</fullName>
    </submittedName>
</protein>
<dbReference type="Gene3D" id="3.30.70.20">
    <property type="match status" value="1"/>
</dbReference>
<dbReference type="CDD" id="cd03110">
    <property type="entry name" value="SIMIBI_bact_arch"/>
    <property type="match status" value="1"/>
</dbReference>
<evidence type="ECO:0000256" key="3">
    <source>
        <dbReference type="ARBA" id="ARBA00023014"/>
    </source>
</evidence>
<evidence type="ECO:0000313" key="5">
    <source>
        <dbReference type="EMBL" id="MBN1573389.1"/>
    </source>
</evidence>
<dbReference type="Proteomes" id="UP000809273">
    <property type="component" value="Unassembled WGS sequence"/>
</dbReference>
<dbReference type="GO" id="GO:0046872">
    <property type="term" value="F:metal ion binding"/>
    <property type="evidence" value="ECO:0007669"/>
    <property type="project" value="UniProtKB-KW"/>
</dbReference>
<keyword evidence="1" id="KW-0479">Metal-binding</keyword>
<dbReference type="AlphaFoldDB" id="A0A9D8KFU4"/>
<feature type="domain" description="4Fe-4S ferredoxin-type" evidence="4">
    <location>
        <begin position="85"/>
        <end position="109"/>
    </location>
</feature>
<dbReference type="GO" id="GO:0005524">
    <property type="term" value="F:ATP binding"/>
    <property type="evidence" value="ECO:0007669"/>
    <property type="project" value="UniProtKB-KW"/>
</dbReference>
<dbReference type="InterPro" id="IPR002586">
    <property type="entry name" value="CobQ/CobB/MinD/ParA_Nub-bd_dom"/>
</dbReference>
<name>A0A9D8KFU4_9DELT</name>
<comment type="caution">
    <text evidence="5">The sequence shown here is derived from an EMBL/GenBank/DDBJ whole genome shotgun (WGS) entry which is preliminary data.</text>
</comment>
<dbReference type="Pfam" id="PF00037">
    <property type="entry name" value="Fer4"/>
    <property type="match status" value="1"/>
</dbReference>
<dbReference type="InterPro" id="IPR017896">
    <property type="entry name" value="4Fe4S_Fe-S-bd"/>
</dbReference>
<keyword evidence="5" id="KW-0547">Nucleotide-binding</keyword>
<feature type="domain" description="4Fe-4S ferredoxin-type" evidence="4">
    <location>
        <begin position="112"/>
        <end position="141"/>
    </location>
</feature>
<dbReference type="PANTHER" id="PTHR43534">
    <property type="entry name" value="MIND SUPERFAMILY P-LOOP ATPASE CONTAINING AN INSERTED FERREDOXIN DOMAIN"/>
    <property type="match status" value="1"/>
</dbReference>
<dbReference type="InterPro" id="IPR027417">
    <property type="entry name" value="P-loop_NTPase"/>
</dbReference>
<dbReference type="GO" id="GO:0051536">
    <property type="term" value="F:iron-sulfur cluster binding"/>
    <property type="evidence" value="ECO:0007669"/>
    <property type="project" value="UniProtKB-KW"/>
</dbReference>
<dbReference type="Pfam" id="PF01656">
    <property type="entry name" value="CbiA"/>
    <property type="match status" value="1"/>
</dbReference>
<dbReference type="InterPro" id="IPR017900">
    <property type="entry name" value="4Fe4S_Fe_S_CS"/>
</dbReference>
<organism evidence="5 6">
    <name type="scientific">Candidatus Zymogenus saltonus</name>
    <dbReference type="NCBI Taxonomy" id="2844893"/>
    <lineage>
        <taxon>Bacteria</taxon>
        <taxon>Deltaproteobacteria</taxon>
        <taxon>Candidatus Zymogenia</taxon>
        <taxon>Candidatus Zymogeniales</taxon>
        <taxon>Candidatus Zymogenaceae</taxon>
        <taxon>Candidatus Zymogenus</taxon>
    </lineage>
</organism>
<dbReference type="PROSITE" id="PS51379">
    <property type="entry name" value="4FE4S_FER_2"/>
    <property type="match status" value="2"/>
</dbReference>
<evidence type="ECO:0000313" key="6">
    <source>
        <dbReference type="Proteomes" id="UP000809273"/>
    </source>
</evidence>
<evidence type="ECO:0000256" key="2">
    <source>
        <dbReference type="ARBA" id="ARBA00023004"/>
    </source>
</evidence>
<proteinExistence type="predicted"/>
<reference evidence="5" key="1">
    <citation type="journal article" date="2021" name="Environ. Microbiol.">
        <title>Genomic characterization of three novel Desulfobacterota classes expand the metabolic and phylogenetic diversity of the phylum.</title>
        <authorList>
            <person name="Murphy C.L."/>
            <person name="Biggerstaff J."/>
            <person name="Eichhorn A."/>
            <person name="Ewing E."/>
            <person name="Shahan R."/>
            <person name="Soriano D."/>
            <person name="Stewart S."/>
            <person name="VanMol K."/>
            <person name="Walker R."/>
            <person name="Walters P."/>
            <person name="Elshahed M.S."/>
            <person name="Youssef N.H."/>
        </authorList>
    </citation>
    <scope>NUCLEOTIDE SEQUENCE</scope>
    <source>
        <strain evidence="5">Zod_Metabat.24</strain>
    </source>
</reference>
<keyword evidence="3" id="KW-0411">Iron-sulfur</keyword>
<gene>
    <name evidence="5" type="ORF">JW984_09370</name>
</gene>
<evidence type="ECO:0000256" key="1">
    <source>
        <dbReference type="ARBA" id="ARBA00022723"/>
    </source>
</evidence>
<dbReference type="Gene3D" id="3.40.50.300">
    <property type="entry name" value="P-loop containing nucleotide triphosphate hydrolases"/>
    <property type="match status" value="1"/>
</dbReference>
<dbReference type="SUPFAM" id="SSF54862">
    <property type="entry name" value="4Fe-4S ferredoxins"/>
    <property type="match status" value="1"/>
</dbReference>
<dbReference type="PANTHER" id="PTHR43534:SF1">
    <property type="entry name" value="4FE-4S CLUSTER CONTAINING PARA FAMILY ATPASE PROTEIN"/>
    <property type="match status" value="1"/>
</dbReference>
<accession>A0A9D8KFU4</accession>
<dbReference type="SUPFAM" id="SSF52540">
    <property type="entry name" value="P-loop containing nucleoside triphosphate hydrolases"/>
    <property type="match status" value="1"/>
</dbReference>
<reference evidence="5" key="2">
    <citation type="submission" date="2021-01" db="EMBL/GenBank/DDBJ databases">
        <authorList>
            <person name="Hahn C.R."/>
            <person name="Youssef N.H."/>
            <person name="Elshahed M."/>
        </authorList>
    </citation>
    <scope>NUCLEOTIDE SEQUENCE</scope>
    <source>
        <strain evidence="5">Zod_Metabat.24</strain>
    </source>
</reference>
<keyword evidence="2" id="KW-0408">Iron</keyword>